<gene>
    <name evidence="1" type="ORF">BaRGS_00010553</name>
</gene>
<evidence type="ECO:0000313" key="1">
    <source>
        <dbReference type="EMBL" id="KAK7498293.1"/>
    </source>
</evidence>
<reference evidence="1 2" key="1">
    <citation type="journal article" date="2023" name="Sci. Data">
        <title>Genome assembly of the Korean intertidal mud-creeper Batillaria attramentaria.</title>
        <authorList>
            <person name="Patra A.K."/>
            <person name="Ho P.T."/>
            <person name="Jun S."/>
            <person name="Lee S.J."/>
            <person name="Kim Y."/>
            <person name="Won Y.J."/>
        </authorList>
    </citation>
    <scope>NUCLEOTIDE SEQUENCE [LARGE SCALE GENOMIC DNA]</scope>
    <source>
        <strain evidence="1">Wonlab-2016</strain>
    </source>
</reference>
<dbReference type="Proteomes" id="UP001519460">
    <property type="component" value="Unassembled WGS sequence"/>
</dbReference>
<accession>A0ABD0LFW1</accession>
<organism evidence="1 2">
    <name type="scientific">Batillaria attramentaria</name>
    <dbReference type="NCBI Taxonomy" id="370345"/>
    <lineage>
        <taxon>Eukaryota</taxon>
        <taxon>Metazoa</taxon>
        <taxon>Spiralia</taxon>
        <taxon>Lophotrochozoa</taxon>
        <taxon>Mollusca</taxon>
        <taxon>Gastropoda</taxon>
        <taxon>Caenogastropoda</taxon>
        <taxon>Sorbeoconcha</taxon>
        <taxon>Cerithioidea</taxon>
        <taxon>Batillariidae</taxon>
        <taxon>Batillaria</taxon>
    </lineage>
</organism>
<protein>
    <submittedName>
        <fullName evidence="1">Uncharacterized protein</fullName>
    </submittedName>
</protein>
<evidence type="ECO:0000313" key="2">
    <source>
        <dbReference type="Proteomes" id="UP001519460"/>
    </source>
</evidence>
<dbReference type="AlphaFoldDB" id="A0ABD0LFW1"/>
<name>A0ABD0LFW1_9CAEN</name>
<keyword evidence="2" id="KW-1185">Reference proteome</keyword>
<sequence length="164" mass="18526">MSRSVKDVSSGYKTLQSTKYHRDATLADIMRPLRAGAAVFRSKSYILESKRPKDLEERPELLRAFTEHRRVDNYIIRSVFHDKRASGLVRICPYAVHYQTLLRLHRGSIFAPSKPSSISVPTSVDAAVPRVLIGLRSENNRDGTTQAIFVPCTVIRLTVTIMLT</sequence>
<dbReference type="EMBL" id="JACVVK020000052">
    <property type="protein sequence ID" value="KAK7498293.1"/>
    <property type="molecule type" value="Genomic_DNA"/>
</dbReference>
<proteinExistence type="predicted"/>
<comment type="caution">
    <text evidence="1">The sequence shown here is derived from an EMBL/GenBank/DDBJ whole genome shotgun (WGS) entry which is preliminary data.</text>
</comment>